<dbReference type="PROSITE" id="PS00434">
    <property type="entry name" value="HSF_DOMAIN"/>
    <property type="match status" value="1"/>
</dbReference>
<keyword evidence="5" id="KW-0346">Stress response</keyword>
<dbReference type="GO" id="GO:0006357">
    <property type="term" value="P:regulation of transcription by RNA polymerase II"/>
    <property type="evidence" value="ECO:0007669"/>
    <property type="project" value="TreeGrafter"/>
</dbReference>
<protein>
    <recommendedName>
        <fullName evidence="11">HSF-type DNA-binding domain-containing protein</fullName>
    </recommendedName>
</protein>
<name>A0A0D6R6B3_ARACU</name>
<comment type="subcellular location">
    <subcellularLocation>
        <location evidence="1">Nucleus</location>
    </subcellularLocation>
</comment>
<keyword evidence="4" id="KW-0805">Transcription regulation</keyword>
<dbReference type="GO" id="GO:0000978">
    <property type="term" value="F:RNA polymerase II cis-regulatory region sequence-specific DNA binding"/>
    <property type="evidence" value="ECO:0007669"/>
    <property type="project" value="TreeGrafter"/>
</dbReference>
<feature type="region of interest" description="Disordered" evidence="10">
    <location>
        <begin position="122"/>
        <end position="158"/>
    </location>
</feature>
<evidence type="ECO:0000256" key="7">
    <source>
        <dbReference type="ARBA" id="ARBA00023163"/>
    </source>
</evidence>
<dbReference type="SUPFAM" id="SSF46785">
    <property type="entry name" value="Winged helix' DNA-binding domain"/>
    <property type="match status" value="1"/>
</dbReference>
<evidence type="ECO:0000256" key="5">
    <source>
        <dbReference type="ARBA" id="ARBA00023016"/>
    </source>
</evidence>
<organism evidence="12">
    <name type="scientific">Araucaria cunninghamii</name>
    <name type="common">Hoop pine</name>
    <name type="synonym">Moreton Bay pine</name>
    <dbReference type="NCBI Taxonomy" id="56994"/>
    <lineage>
        <taxon>Eukaryota</taxon>
        <taxon>Viridiplantae</taxon>
        <taxon>Streptophyta</taxon>
        <taxon>Embryophyta</taxon>
        <taxon>Tracheophyta</taxon>
        <taxon>Spermatophyta</taxon>
        <taxon>Pinopsida</taxon>
        <taxon>Pinidae</taxon>
        <taxon>Conifers II</taxon>
        <taxon>Araucariales</taxon>
        <taxon>Araucariaceae</taxon>
        <taxon>Araucaria</taxon>
    </lineage>
</organism>
<dbReference type="InterPro" id="IPR036390">
    <property type="entry name" value="WH_DNA-bd_sf"/>
</dbReference>
<evidence type="ECO:0000256" key="8">
    <source>
        <dbReference type="ARBA" id="ARBA00023242"/>
    </source>
</evidence>
<dbReference type="GO" id="GO:0005634">
    <property type="term" value="C:nucleus"/>
    <property type="evidence" value="ECO:0007669"/>
    <property type="project" value="UniProtKB-SubCell"/>
</dbReference>
<evidence type="ECO:0000256" key="4">
    <source>
        <dbReference type="ARBA" id="ARBA00023015"/>
    </source>
</evidence>
<feature type="compositionally biased region" description="Low complexity" evidence="10">
    <location>
        <begin position="143"/>
        <end position="158"/>
    </location>
</feature>
<evidence type="ECO:0000259" key="11">
    <source>
        <dbReference type="PROSITE" id="PS00434"/>
    </source>
</evidence>
<dbReference type="InterPro" id="IPR000232">
    <property type="entry name" value="HSF_DNA-bd"/>
</dbReference>
<reference evidence="12" key="1">
    <citation type="submission" date="2015-03" db="EMBL/GenBank/DDBJ databases">
        <title>A transcriptome of Araucaria cunninghamii, an australian fine timber species.</title>
        <authorList>
            <person name="Jing Yi C.J.Y."/>
            <person name="Yin San L.Y.S."/>
            <person name="Abdul Karim S.S."/>
            <person name="Wan Azmi N.N."/>
            <person name="Hercus R.R."/>
            <person name="Croft L.L."/>
        </authorList>
    </citation>
    <scope>NUCLEOTIDE SEQUENCE</scope>
    <source>
        <strain evidence="12">MI0301</strain>
        <tissue evidence="12">Leaf</tissue>
    </source>
</reference>
<dbReference type="GO" id="GO:0003700">
    <property type="term" value="F:DNA-binding transcription factor activity"/>
    <property type="evidence" value="ECO:0007669"/>
    <property type="project" value="InterPro"/>
</dbReference>
<dbReference type="EMBL" id="GCKF01026217">
    <property type="protein sequence ID" value="JAG98354.1"/>
    <property type="molecule type" value="Transcribed_RNA"/>
</dbReference>
<comment type="similarity">
    <text evidence="9">Belongs to the HSF family.</text>
</comment>
<dbReference type="SMART" id="SM00415">
    <property type="entry name" value="HSF"/>
    <property type="match status" value="1"/>
</dbReference>
<evidence type="ECO:0000256" key="6">
    <source>
        <dbReference type="ARBA" id="ARBA00023125"/>
    </source>
</evidence>
<proteinExistence type="inferred from homology"/>
<keyword evidence="7" id="KW-0804">Transcription</keyword>
<evidence type="ECO:0000256" key="2">
    <source>
        <dbReference type="ARBA" id="ARBA00011233"/>
    </source>
</evidence>
<dbReference type="PRINTS" id="PR00056">
    <property type="entry name" value="HSFDOMAIN"/>
</dbReference>
<dbReference type="InterPro" id="IPR036388">
    <property type="entry name" value="WH-like_DNA-bd_sf"/>
</dbReference>
<evidence type="ECO:0000313" key="12">
    <source>
        <dbReference type="EMBL" id="JAG98354.1"/>
    </source>
</evidence>
<keyword evidence="8" id="KW-0539">Nucleus</keyword>
<dbReference type="FunFam" id="1.10.10.10:FF:000037">
    <property type="entry name" value="Heat stress transcription factor B-4"/>
    <property type="match status" value="1"/>
</dbReference>
<accession>A0A0D6R6B3</accession>
<dbReference type="Gene3D" id="1.10.10.10">
    <property type="entry name" value="Winged helix-like DNA-binding domain superfamily/Winged helix DNA-binding domain"/>
    <property type="match status" value="1"/>
</dbReference>
<evidence type="ECO:0000256" key="10">
    <source>
        <dbReference type="SAM" id="MobiDB-lite"/>
    </source>
</evidence>
<dbReference type="AlphaFoldDB" id="A0A0D6R6B3"/>
<dbReference type="Pfam" id="PF00447">
    <property type="entry name" value="HSF_DNA-bind"/>
    <property type="match status" value="1"/>
</dbReference>
<dbReference type="PANTHER" id="PTHR10015:SF304">
    <property type="entry name" value="HEAT STRESS TRANSCRIPTION FACTOR B-4B"/>
    <property type="match status" value="1"/>
</dbReference>
<evidence type="ECO:0000256" key="3">
    <source>
        <dbReference type="ARBA" id="ARBA00022553"/>
    </source>
</evidence>
<comment type="subunit">
    <text evidence="2">Homotrimer.</text>
</comment>
<feature type="region of interest" description="Disordered" evidence="10">
    <location>
        <begin position="261"/>
        <end position="281"/>
    </location>
</feature>
<evidence type="ECO:0000256" key="9">
    <source>
        <dbReference type="RuleBase" id="RU004020"/>
    </source>
</evidence>
<evidence type="ECO:0000256" key="1">
    <source>
        <dbReference type="ARBA" id="ARBA00004123"/>
    </source>
</evidence>
<dbReference type="PANTHER" id="PTHR10015">
    <property type="entry name" value="HEAT SHOCK TRANSCRIPTION FACTOR"/>
    <property type="match status" value="1"/>
</dbReference>
<keyword evidence="3" id="KW-0597">Phosphoprotein</keyword>
<keyword evidence="6" id="KW-0238">DNA-binding</keyword>
<feature type="compositionally biased region" description="Polar residues" evidence="10">
    <location>
        <begin position="122"/>
        <end position="142"/>
    </location>
</feature>
<sequence length="317" mass="35678">MSRPAEKKNEVAASLPVDVHRSMPTPFLVKTYQLVDDSGTDDIISWSKDGNTFVVWRPAEFARDLLPNYFKHNNFSSFVRQLNTYGFRKIVPDRWEFANELFRKGEKQMLCDIHRRKNSQASVAITTNRPISPSNSGEEQGWSSTSSPLPSPTETSGLLGENEKLKQQNSHLKTEIKQMKCLCEDILAFMSKHANISSENLRNLLTFNELDGSLLKDSTATKENKAIKPLASPAGNVHAKSVKFDEDDEGSPKLFGVPLVRKKRPRPNEDNRPHGNNLCDSTPVNCVKAESGMDLGVKQEEAPWLKFRSQCNEKVCN</sequence>
<feature type="domain" description="HSF-type DNA-binding" evidence="11">
    <location>
        <begin position="66"/>
        <end position="90"/>
    </location>
</feature>